<reference evidence="2" key="1">
    <citation type="submission" date="2020-05" db="EMBL/GenBank/DDBJ databases">
        <authorList>
            <person name="Chiriac C."/>
            <person name="Salcher M."/>
            <person name="Ghai R."/>
            <person name="Kavagutti S V."/>
        </authorList>
    </citation>
    <scope>NUCLEOTIDE SEQUENCE</scope>
</reference>
<evidence type="ECO:0000313" key="2">
    <source>
        <dbReference type="EMBL" id="CAB4789642.1"/>
    </source>
</evidence>
<gene>
    <name evidence="2" type="ORF">UFOPK2958_01075</name>
</gene>
<dbReference type="EMBL" id="CAFAAB010000130">
    <property type="protein sequence ID" value="CAB4789642.1"/>
    <property type="molecule type" value="Genomic_DNA"/>
</dbReference>
<feature type="domain" description="Phytase-like" evidence="1">
    <location>
        <begin position="342"/>
        <end position="557"/>
    </location>
</feature>
<dbReference type="InterPro" id="IPR027372">
    <property type="entry name" value="Phytase-like_dom"/>
</dbReference>
<accession>A0A6J6WY86</accession>
<name>A0A6J6WY86_9ZZZZ</name>
<evidence type="ECO:0000259" key="1">
    <source>
        <dbReference type="Pfam" id="PF13449"/>
    </source>
</evidence>
<dbReference type="Pfam" id="PF13449">
    <property type="entry name" value="Phytase-like"/>
    <property type="match status" value="1"/>
</dbReference>
<organism evidence="2">
    <name type="scientific">freshwater metagenome</name>
    <dbReference type="NCBI Taxonomy" id="449393"/>
    <lineage>
        <taxon>unclassified sequences</taxon>
        <taxon>metagenomes</taxon>
        <taxon>ecological metagenomes</taxon>
    </lineage>
</organism>
<proteinExistence type="predicted"/>
<dbReference type="SUPFAM" id="SSF101898">
    <property type="entry name" value="NHL repeat"/>
    <property type="match status" value="1"/>
</dbReference>
<dbReference type="Gene3D" id="2.70.98.70">
    <property type="match status" value="1"/>
</dbReference>
<protein>
    <submittedName>
        <fullName evidence="2">Unannotated protein</fullName>
    </submittedName>
</protein>
<sequence>MHAKDHKKHEYSQVWKFPPLRGANDGHNAPVYGFAPEQVACGDGSIRTLDPNGPNLWLYHFSNQTISYQKYYEATEPYRGWYSRFIGDLIPAVDVHASWQATDRSVVTTLLWPTPDGAPPPIKSFAGNGVEAAQDTSSFTATLKNGATLAFAESVSGPRRLEAAGIRITGDMLLVTRQGRSVRGLVLGCTEWTDGRYKIKPKEKDFEFVCRADGGFDVVAPIETPRGFRWDDGGRGLVPDYAETTKPAPVRTEKGSSRAVKIAEMSFPETAPGTAGDKVLVSGLCGVAWLGGDRYVAAPRQGGHLIAFQMPVDDGGKPRAILEPQALPGGISSRTDVAFDAIQDRLLVVDDSPPAMRTIRLDHTKASASLDIPTVQLEAREGKGLAAITTDPATECVWISNREALIPDGLPAIGSLGTDVRLMELGMESKADPTDTITTLKKELLYRVDAAHTGRRLTPGDASSGVSGIAAVGDGRVLVLETSRAPTLPRFRNRLFLVDPRQAVVPGVEEISQMAQGLQAVSKSLLWEQAGGTCLEGVCLGPVLGNGDRIIVAVGDNSSLGTPTSIVVLRWSPTDRRASFASAGWWVAAAGAACGALALSRAAKRLPVKVSRGRRANQACDARLSAM</sequence>
<dbReference type="AlphaFoldDB" id="A0A6J6WY86"/>